<name>A0ABW0HQY2_9BACL</name>
<gene>
    <name evidence="1" type="ORF">ACFPOF_05995</name>
</gene>
<sequence>MRFIQPKFLPVTKEKIVQYNIEIMRFVDKAAGEIFKTASMMSDAFAQRDLLVLNEKVLHRTISDDEILELNNILRRYGYMNWLFGRKTG</sequence>
<dbReference type="Proteomes" id="UP001596113">
    <property type="component" value="Unassembled WGS sequence"/>
</dbReference>
<reference evidence="2" key="1">
    <citation type="journal article" date="2019" name="Int. J. Syst. Evol. Microbiol.">
        <title>The Global Catalogue of Microorganisms (GCM) 10K type strain sequencing project: providing services to taxonomists for standard genome sequencing and annotation.</title>
        <authorList>
            <consortium name="The Broad Institute Genomics Platform"/>
            <consortium name="The Broad Institute Genome Sequencing Center for Infectious Disease"/>
            <person name="Wu L."/>
            <person name="Ma J."/>
        </authorList>
    </citation>
    <scope>NUCLEOTIDE SEQUENCE [LARGE SCALE GENOMIC DNA]</scope>
    <source>
        <strain evidence="2">CGMCC 1.18575</strain>
    </source>
</reference>
<protein>
    <submittedName>
        <fullName evidence="1">Uncharacterized protein</fullName>
    </submittedName>
</protein>
<proteinExistence type="predicted"/>
<evidence type="ECO:0000313" key="1">
    <source>
        <dbReference type="EMBL" id="MFC5402282.1"/>
    </source>
</evidence>
<evidence type="ECO:0000313" key="2">
    <source>
        <dbReference type="Proteomes" id="UP001596113"/>
    </source>
</evidence>
<comment type="caution">
    <text evidence="1">The sequence shown here is derived from an EMBL/GenBank/DDBJ whole genome shotgun (WGS) entry which is preliminary data.</text>
</comment>
<dbReference type="RefSeq" id="WP_378130592.1">
    <property type="nucleotide sequence ID" value="NZ_JBHSMI010000011.1"/>
</dbReference>
<dbReference type="EMBL" id="JBHSMI010000011">
    <property type="protein sequence ID" value="MFC5402282.1"/>
    <property type="molecule type" value="Genomic_DNA"/>
</dbReference>
<accession>A0ABW0HQY2</accession>
<keyword evidence="2" id="KW-1185">Reference proteome</keyword>
<organism evidence="1 2">
    <name type="scientific">Cohnella soli</name>
    <dbReference type="NCBI Taxonomy" id="425005"/>
    <lineage>
        <taxon>Bacteria</taxon>
        <taxon>Bacillati</taxon>
        <taxon>Bacillota</taxon>
        <taxon>Bacilli</taxon>
        <taxon>Bacillales</taxon>
        <taxon>Paenibacillaceae</taxon>
        <taxon>Cohnella</taxon>
    </lineage>
</organism>